<evidence type="ECO:0000313" key="2">
    <source>
        <dbReference type="EMBL" id="RFU63458.1"/>
    </source>
</evidence>
<dbReference type="RefSeq" id="WP_117322824.1">
    <property type="nucleotide sequence ID" value="NZ_QVTD01000006.1"/>
</dbReference>
<gene>
    <name evidence="2" type="ORF">D0466_12055</name>
</gene>
<feature type="compositionally biased region" description="Basic and acidic residues" evidence="1">
    <location>
        <begin position="131"/>
        <end position="141"/>
    </location>
</feature>
<evidence type="ECO:0008006" key="4">
    <source>
        <dbReference type="Google" id="ProtNLM"/>
    </source>
</evidence>
<dbReference type="AlphaFoldDB" id="A0A372LCP2"/>
<evidence type="ECO:0000256" key="1">
    <source>
        <dbReference type="SAM" id="MobiDB-lite"/>
    </source>
</evidence>
<comment type="caution">
    <text evidence="2">The sequence shown here is derived from an EMBL/GenBank/DDBJ whole genome shotgun (WGS) entry which is preliminary data.</text>
</comment>
<protein>
    <recommendedName>
        <fullName evidence="4">YkyB-like protein</fullName>
    </recommendedName>
</protein>
<dbReference type="EMBL" id="QVTD01000006">
    <property type="protein sequence ID" value="RFU63458.1"/>
    <property type="molecule type" value="Genomic_DNA"/>
</dbReference>
<sequence length="168" mass="18989">MQQPKGHGENANPPANFLAQAIFVVNKHAKTAPEPKYLYNLKRTALNKMLGEGKAQKMGLHFSDNPRFSAQQSDVIIRCGDFTFHLPPTREDLKTLPHMGSREVNVRNPKASLSLSRAKKILQDYVGNPEGVKKDKQEQNKKQHAKSRRSHSFENTFPSSFLGKGFKY</sequence>
<dbReference type="Pfam" id="PF14177">
    <property type="entry name" value="YkyB"/>
    <property type="match status" value="1"/>
</dbReference>
<keyword evidence="3" id="KW-1185">Reference proteome</keyword>
<dbReference type="Proteomes" id="UP000262939">
    <property type="component" value="Unassembled WGS sequence"/>
</dbReference>
<reference evidence="2 3" key="1">
    <citation type="submission" date="2018-08" db="EMBL/GenBank/DDBJ databases">
        <title>Bacillus chawlae sp. nov., Bacillus glennii sp. nov., and Bacillus saganii sp. nov. Isolated from the Vehicle Assembly Building at Kennedy Space Center where the Viking Spacecraft were Assembled.</title>
        <authorList>
            <person name="Seuylemezian A."/>
            <person name="Vaishampayan P."/>
        </authorList>
    </citation>
    <scope>NUCLEOTIDE SEQUENCE [LARGE SCALE GENOMIC DNA]</scope>
    <source>
        <strain evidence="2 3">V44-8</strain>
    </source>
</reference>
<accession>A0A372LCP2</accession>
<dbReference type="OrthoDB" id="2360869at2"/>
<feature type="region of interest" description="Disordered" evidence="1">
    <location>
        <begin position="126"/>
        <end position="168"/>
    </location>
</feature>
<evidence type="ECO:0000313" key="3">
    <source>
        <dbReference type="Proteomes" id="UP000262939"/>
    </source>
</evidence>
<dbReference type="InterPro" id="IPR025552">
    <property type="entry name" value="YkyB"/>
</dbReference>
<organism evidence="2 3">
    <name type="scientific">Peribacillus glennii</name>
    <dbReference type="NCBI Taxonomy" id="2303991"/>
    <lineage>
        <taxon>Bacteria</taxon>
        <taxon>Bacillati</taxon>
        <taxon>Bacillota</taxon>
        <taxon>Bacilli</taxon>
        <taxon>Bacillales</taxon>
        <taxon>Bacillaceae</taxon>
        <taxon>Peribacillus</taxon>
    </lineage>
</organism>
<name>A0A372LCP2_9BACI</name>
<proteinExistence type="predicted"/>